<keyword evidence="3" id="KW-1185">Reference proteome</keyword>
<feature type="signal peptide" evidence="1">
    <location>
        <begin position="1"/>
        <end position="22"/>
    </location>
</feature>
<evidence type="ECO:0000256" key="1">
    <source>
        <dbReference type="SAM" id="SignalP"/>
    </source>
</evidence>
<dbReference type="InterPro" id="IPR050952">
    <property type="entry name" value="TRIM-NHL_E3_ligases"/>
</dbReference>
<keyword evidence="1" id="KW-0732">Signal</keyword>
<comment type="caution">
    <text evidence="2">The sequence shown here is derived from an EMBL/GenBank/DDBJ whole genome shotgun (WGS) entry which is preliminary data.</text>
</comment>
<evidence type="ECO:0000313" key="3">
    <source>
        <dbReference type="Proteomes" id="UP001595478"/>
    </source>
</evidence>
<proteinExistence type="predicted"/>
<accession>A0ABV7FQ08</accession>
<protein>
    <submittedName>
        <fullName evidence="2">6-bladed beta-propeller</fullName>
    </submittedName>
</protein>
<feature type="chain" id="PRO_5045848563" evidence="1">
    <location>
        <begin position="23"/>
        <end position="352"/>
    </location>
</feature>
<dbReference type="EMBL" id="JBHRSW010000021">
    <property type="protein sequence ID" value="MFC3122414.1"/>
    <property type="molecule type" value="Genomic_DNA"/>
</dbReference>
<reference evidence="3" key="1">
    <citation type="journal article" date="2019" name="Int. J. Syst. Evol. Microbiol.">
        <title>The Global Catalogue of Microorganisms (GCM) 10K type strain sequencing project: providing services to taxonomists for standard genome sequencing and annotation.</title>
        <authorList>
            <consortium name="The Broad Institute Genomics Platform"/>
            <consortium name="The Broad Institute Genome Sequencing Center for Infectious Disease"/>
            <person name="Wu L."/>
            <person name="Ma J."/>
        </authorList>
    </citation>
    <scope>NUCLEOTIDE SEQUENCE [LARGE SCALE GENOMIC DNA]</scope>
    <source>
        <strain evidence="3">KCTC 52473</strain>
    </source>
</reference>
<gene>
    <name evidence="2" type="ORF">ACFOHL_12355</name>
</gene>
<evidence type="ECO:0000313" key="2">
    <source>
        <dbReference type="EMBL" id="MFC3122414.1"/>
    </source>
</evidence>
<dbReference type="RefSeq" id="WP_376920542.1">
    <property type="nucleotide sequence ID" value="NZ_JBHRSW010000021.1"/>
</dbReference>
<organism evidence="2 3">
    <name type="scientific">Agaribacter flavus</name>
    <dbReference type="NCBI Taxonomy" id="1902781"/>
    <lineage>
        <taxon>Bacteria</taxon>
        <taxon>Pseudomonadati</taxon>
        <taxon>Pseudomonadota</taxon>
        <taxon>Gammaproteobacteria</taxon>
        <taxon>Alteromonadales</taxon>
        <taxon>Alteromonadaceae</taxon>
        <taxon>Agaribacter</taxon>
    </lineage>
</organism>
<dbReference type="Gene3D" id="2.120.10.30">
    <property type="entry name" value="TolB, C-terminal domain"/>
    <property type="match status" value="1"/>
</dbReference>
<dbReference type="PANTHER" id="PTHR24104:SF25">
    <property type="entry name" value="PROTEIN LIN-41"/>
    <property type="match status" value="1"/>
</dbReference>
<dbReference type="Proteomes" id="UP001595478">
    <property type="component" value="Unassembled WGS sequence"/>
</dbReference>
<dbReference type="SUPFAM" id="SSF63829">
    <property type="entry name" value="Calcium-dependent phosphotriesterase"/>
    <property type="match status" value="1"/>
</dbReference>
<dbReference type="InterPro" id="IPR011042">
    <property type="entry name" value="6-blade_b-propeller_TolB-like"/>
</dbReference>
<name>A0ABV7FQ08_9ALTE</name>
<dbReference type="PANTHER" id="PTHR24104">
    <property type="entry name" value="E3 UBIQUITIN-PROTEIN LIGASE NHLRC1-RELATED"/>
    <property type="match status" value="1"/>
</dbReference>
<sequence>MFNKKKQVLLIATLALNGAVLAHEGVHSKNPAVQLDTMKQGAIIGQGEFIFKVNHNWLDQQGEDHLGATHGDIVFDEEGYLYVSFSDGQFKGIAKFSADGKFVKKLKGQYPDVHGMLIRKEGGREYIYAVSNTQGKMWKIDLQGNTVFSINKTKIVEDSKVYKANDKGEYRVALTSVTVGPDGDIFLADGYSSNFIHIYTHDGKYKKSFGGWGKDIGRFHQAHDITIDTRFEQPYLVICNRANNRIEHWDFQGNFVRVISEGLRMPGKIAFWEDNMIVAELKGRVSILDKDHEIVAHLGENSVGLSGNYHAEPEQWKQGEFLAPHTAKFDKLGNLYVMDWNYLGRVTQLVKQ</sequence>